<dbReference type="Gene3D" id="3.40.50.300">
    <property type="entry name" value="P-loop containing nucleotide triphosphate hydrolases"/>
    <property type="match status" value="2"/>
</dbReference>
<dbReference type="InterPro" id="IPR001650">
    <property type="entry name" value="Helicase_C-like"/>
</dbReference>
<evidence type="ECO:0000256" key="6">
    <source>
        <dbReference type="ARBA" id="ARBA00022840"/>
    </source>
</evidence>
<feature type="domain" description="DEAD-box RNA helicase Q" evidence="15">
    <location>
        <begin position="27"/>
        <end position="55"/>
    </location>
</feature>
<dbReference type="InterPro" id="IPR000629">
    <property type="entry name" value="RNA-helicase_DEAD-box_CS"/>
</dbReference>
<dbReference type="FunFam" id="3.40.50.300:FF:000108">
    <property type="entry name" value="ATP-dependent RNA helicase RhlE"/>
    <property type="match status" value="1"/>
</dbReference>
<dbReference type="InterPro" id="IPR012677">
    <property type="entry name" value="Nucleotide-bd_a/b_plait_sf"/>
</dbReference>
<dbReference type="Pfam" id="PF00270">
    <property type="entry name" value="DEAD"/>
    <property type="match status" value="1"/>
</dbReference>
<protein>
    <recommendedName>
        <fullName evidence="10">ATP-dependent RNA helicase CshA</fullName>
        <ecNumber evidence="1">3.6.4.13</ecNumber>
    </recommendedName>
</protein>
<sequence length="550" mass="62145">MIIQIVLWDCYTVPYFCFEKRRFMEELKFEELELCPEILKAVKHMGFEEASPIQSKAIPVIMSGKDVIGQAQTGTGKTAAFGIPLLEKIDPKNKKLQAIVLCPTRELAIQVAEEIRNLAKYMHGIKVLPIYGGQEIVKQIRSLKSGTQLVIGTPGRVMDHMRRKTMKMDHVHTIVLDEADEMLNMGFREDIETILEGIPQEHQTVLFSATMPKAILEITKQFQTNAELVKVTKKELTVPNIEQFYYEVKPKNKEEVLSRLLDIYTPKLSVVFCNTKKQVDLLVNGLLGRGYFAAGLHGDMKQAQRDRVMQGFRSGKTDILVCTDVAARGIDVDDVEAVFNYDLPQDDEYYVHRIGRTGRAGRVGRSFSFVSGREVYKLKEIQRYCKTKIYAQKVPSLNDVANTKMENVLEEIEQIIENEDLTKFLQIIEERVNESDYTAMDLAAAFLKYCSGQQETEEKDMEFGDTGAEEAGMVRLFINIGKKNKAKPGDIVGAIAGESGIPGKLIGTIDMFDKYTFVEVPREYARDVLNAMNHTKIKGKSVAVEPANQK</sequence>
<dbReference type="GO" id="GO:0009409">
    <property type="term" value="P:response to cold"/>
    <property type="evidence" value="ECO:0007669"/>
    <property type="project" value="TreeGrafter"/>
</dbReference>
<dbReference type="PROSITE" id="PS51194">
    <property type="entry name" value="HELICASE_CTER"/>
    <property type="match status" value="1"/>
</dbReference>
<comment type="caution">
    <text evidence="16">The sequence shown here is derived from an EMBL/GenBank/DDBJ whole genome shotgun (WGS) entry which is preliminary data.</text>
</comment>
<dbReference type="AlphaFoldDB" id="A7B3V8"/>
<dbReference type="GO" id="GO:0016787">
    <property type="term" value="F:hydrolase activity"/>
    <property type="evidence" value="ECO:0007669"/>
    <property type="project" value="UniProtKB-KW"/>
</dbReference>
<gene>
    <name evidence="16" type="ORF">RUMGNA_02239</name>
</gene>
<dbReference type="CDD" id="cd12252">
    <property type="entry name" value="RRM_DbpA"/>
    <property type="match status" value="1"/>
</dbReference>
<keyword evidence="7" id="KW-0346">Stress response</keyword>
<evidence type="ECO:0000313" key="16">
    <source>
        <dbReference type="EMBL" id="EDN77326.1"/>
    </source>
</evidence>
<dbReference type="SMART" id="SM00490">
    <property type="entry name" value="HELICc"/>
    <property type="match status" value="1"/>
</dbReference>
<dbReference type="Gene3D" id="3.30.70.330">
    <property type="match status" value="1"/>
</dbReference>
<dbReference type="GO" id="GO:0005840">
    <property type="term" value="C:ribosome"/>
    <property type="evidence" value="ECO:0007669"/>
    <property type="project" value="TreeGrafter"/>
</dbReference>
<dbReference type="SMART" id="SM00487">
    <property type="entry name" value="DEXDc"/>
    <property type="match status" value="1"/>
</dbReference>
<dbReference type="GO" id="GO:0003724">
    <property type="term" value="F:RNA helicase activity"/>
    <property type="evidence" value="ECO:0007669"/>
    <property type="project" value="UniProtKB-EC"/>
</dbReference>
<dbReference type="InterPro" id="IPR044742">
    <property type="entry name" value="DEAD/DEAH_RhlB"/>
</dbReference>
<feature type="domain" description="Helicase ATP-binding" evidence="13">
    <location>
        <begin position="58"/>
        <end position="229"/>
    </location>
</feature>
<dbReference type="SUPFAM" id="SSF52540">
    <property type="entry name" value="P-loop containing nucleoside triphosphate hydrolases"/>
    <property type="match status" value="1"/>
</dbReference>
<dbReference type="InterPro" id="IPR027417">
    <property type="entry name" value="P-loop_NTPase"/>
</dbReference>
<proteinExistence type="inferred from homology"/>
<dbReference type="Pfam" id="PF00271">
    <property type="entry name" value="Helicase_C"/>
    <property type="match status" value="1"/>
</dbReference>
<evidence type="ECO:0000256" key="11">
    <source>
        <dbReference type="PROSITE-ProRule" id="PRU00552"/>
    </source>
</evidence>
<dbReference type="InterPro" id="IPR050547">
    <property type="entry name" value="DEAD_box_RNA_helicases"/>
</dbReference>
<dbReference type="PANTHER" id="PTHR47963:SF8">
    <property type="entry name" value="ATP-DEPENDENT RNA HELICASE DEAD"/>
    <property type="match status" value="1"/>
</dbReference>
<evidence type="ECO:0000256" key="12">
    <source>
        <dbReference type="RuleBase" id="RU000492"/>
    </source>
</evidence>
<keyword evidence="5 12" id="KW-0347">Helicase</keyword>
<dbReference type="InterPro" id="IPR014001">
    <property type="entry name" value="Helicase_ATP-bd"/>
</dbReference>
<dbReference type="Pfam" id="PF03880">
    <property type="entry name" value="DbpA"/>
    <property type="match status" value="1"/>
</dbReference>
<keyword evidence="4 12" id="KW-0378">Hydrolase</keyword>
<evidence type="ECO:0000259" key="15">
    <source>
        <dbReference type="PROSITE" id="PS51195"/>
    </source>
</evidence>
<keyword evidence="3 12" id="KW-0547">Nucleotide-binding</keyword>
<evidence type="ECO:0000256" key="10">
    <source>
        <dbReference type="ARBA" id="ARBA00067932"/>
    </source>
</evidence>
<dbReference type="GO" id="GO:0005524">
    <property type="term" value="F:ATP binding"/>
    <property type="evidence" value="ECO:0007669"/>
    <property type="project" value="UniProtKB-KW"/>
</dbReference>
<comment type="catalytic activity">
    <reaction evidence="9">
        <text>ATP + H2O = ADP + phosphate + H(+)</text>
        <dbReference type="Rhea" id="RHEA:13065"/>
        <dbReference type="ChEBI" id="CHEBI:15377"/>
        <dbReference type="ChEBI" id="CHEBI:15378"/>
        <dbReference type="ChEBI" id="CHEBI:30616"/>
        <dbReference type="ChEBI" id="CHEBI:43474"/>
        <dbReference type="ChEBI" id="CHEBI:456216"/>
        <dbReference type="EC" id="3.6.4.13"/>
    </reaction>
</comment>
<dbReference type="PROSITE" id="PS51192">
    <property type="entry name" value="HELICASE_ATP_BIND_1"/>
    <property type="match status" value="1"/>
</dbReference>
<evidence type="ECO:0000256" key="5">
    <source>
        <dbReference type="ARBA" id="ARBA00022806"/>
    </source>
</evidence>
<reference evidence="16 17" key="1">
    <citation type="submission" date="2007-04" db="EMBL/GenBank/DDBJ databases">
        <authorList>
            <person name="Fulton L."/>
            <person name="Clifton S."/>
            <person name="Fulton B."/>
            <person name="Xu J."/>
            <person name="Minx P."/>
            <person name="Pepin K.H."/>
            <person name="Johnson M."/>
            <person name="Thiruvilangam P."/>
            <person name="Bhonagiri V."/>
            <person name="Nash W.E."/>
            <person name="Mardis E.R."/>
            <person name="Wilson R.K."/>
        </authorList>
    </citation>
    <scope>NUCLEOTIDE SEQUENCE [LARGE SCALE GENOMIC DNA]</scope>
    <source>
        <strain evidence="16 17">ATCC 29149</strain>
    </source>
</reference>
<reference evidence="16 17" key="2">
    <citation type="submission" date="2007-06" db="EMBL/GenBank/DDBJ databases">
        <title>Draft genome sequence of Ruminococcus gnavus (ATCC 29149).</title>
        <authorList>
            <person name="Sudarsanam P."/>
            <person name="Ley R."/>
            <person name="Guruge J."/>
            <person name="Turnbaugh P.J."/>
            <person name="Mahowald M."/>
            <person name="Liep D."/>
            <person name="Gordon J."/>
        </authorList>
    </citation>
    <scope>NUCLEOTIDE SEQUENCE [LARGE SCALE GENOMIC DNA]</scope>
    <source>
        <strain evidence="16 17">ATCC 29149</strain>
    </source>
</reference>
<dbReference type="InterPro" id="IPR011545">
    <property type="entry name" value="DEAD/DEAH_box_helicase_dom"/>
</dbReference>
<dbReference type="PROSITE" id="PS00039">
    <property type="entry name" value="DEAD_ATP_HELICASE"/>
    <property type="match status" value="1"/>
</dbReference>
<comment type="similarity">
    <text evidence="8 12">Belongs to the DEAD box helicase family.</text>
</comment>
<organism evidence="16 17">
    <name type="scientific">Mediterraneibacter gnavus (strain ATCC 29149 / DSM 114966 / JCM 6515 / VPI C7-9)</name>
    <name type="common">Ruminococcus gnavus</name>
    <dbReference type="NCBI Taxonomy" id="411470"/>
    <lineage>
        <taxon>Bacteria</taxon>
        <taxon>Bacillati</taxon>
        <taxon>Bacillota</taxon>
        <taxon>Clostridia</taxon>
        <taxon>Lachnospirales</taxon>
        <taxon>Lachnospiraceae</taxon>
        <taxon>Mediterraneibacter</taxon>
    </lineage>
</organism>
<evidence type="ECO:0000259" key="14">
    <source>
        <dbReference type="PROSITE" id="PS51194"/>
    </source>
</evidence>
<dbReference type="PROSITE" id="PS51195">
    <property type="entry name" value="Q_MOTIF"/>
    <property type="match status" value="1"/>
</dbReference>
<evidence type="ECO:0000256" key="7">
    <source>
        <dbReference type="ARBA" id="ARBA00023016"/>
    </source>
</evidence>
<name>A7B3V8_MEDG7</name>
<dbReference type="eggNOG" id="COG0513">
    <property type="taxonomic scope" value="Bacteria"/>
</dbReference>
<dbReference type="InterPro" id="IPR005580">
    <property type="entry name" value="DbpA/CsdA_RNA-bd_dom"/>
</dbReference>
<dbReference type="Pfam" id="PF25399">
    <property type="entry name" value="DeaD_dimer"/>
    <property type="match status" value="1"/>
</dbReference>
<evidence type="ECO:0000256" key="1">
    <source>
        <dbReference type="ARBA" id="ARBA00012552"/>
    </source>
</evidence>
<dbReference type="PaxDb" id="411470-RUMGNA_02239"/>
<dbReference type="PANTHER" id="PTHR47963">
    <property type="entry name" value="DEAD-BOX ATP-DEPENDENT RNA HELICASE 47, MITOCHONDRIAL"/>
    <property type="match status" value="1"/>
</dbReference>
<dbReference type="EC" id="3.6.4.13" evidence="1"/>
<evidence type="ECO:0000256" key="3">
    <source>
        <dbReference type="ARBA" id="ARBA00022741"/>
    </source>
</evidence>
<evidence type="ECO:0000256" key="2">
    <source>
        <dbReference type="ARBA" id="ARBA00022490"/>
    </source>
</evidence>
<dbReference type="Proteomes" id="UP000004410">
    <property type="component" value="Unassembled WGS sequence"/>
</dbReference>
<evidence type="ECO:0000256" key="4">
    <source>
        <dbReference type="ARBA" id="ARBA00022801"/>
    </source>
</evidence>
<evidence type="ECO:0000256" key="8">
    <source>
        <dbReference type="ARBA" id="ARBA00038437"/>
    </source>
</evidence>
<dbReference type="EMBL" id="AAYG02000017">
    <property type="protein sequence ID" value="EDN77326.1"/>
    <property type="molecule type" value="Genomic_DNA"/>
</dbReference>
<keyword evidence="2" id="KW-0963">Cytoplasm</keyword>
<evidence type="ECO:0000313" key="17">
    <source>
        <dbReference type="Proteomes" id="UP000004410"/>
    </source>
</evidence>
<keyword evidence="6 12" id="KW-0067">ATP-binding</keyword>
<dbReference type="GO" id="GO:0005829">
    <property type="term" value="C:cytosol"/>
    <property type="evidence" value="ECO:0007669"/>
    <property type="project" value="TreeGrafter"/>
</dbReference>
<accession>A7B3V8</accession>
<dbReference type="InterPro" id="IPR014014">
    <property type="entry name" value="RNA_helicase_DEAD_Q_motif"/>
</dbReference>
<evidence type="ECO:0000259" key="13">
    <source>
        <dbReference type="PROSITE" id="PS51192"/>
    </source>
</evidence>
<dbReference type="InterPro" id="IPR057325">
    <property type="entry name" value="DeaD_dimer"/>
</dbReference>
<dbReference type="GO" id="GO:0033592">
    <property type="term" value="F:RNA strand annealing activity"/>
    <property type="evidence" value="ECO:0007669"/>
    <property type="project" value="TreeGrafter"/>
</dbReference>
<dbReference type="CDD" id="cd18787">
    <property type="entry name" value="SF2_C_DEAD"/>
    <property type="match status" value="1"/>
</dbReference>
<feature type="short sequence motif" description="Q motif" evidence="11">
    <location>
        <begin position="27"/>
        <end position="55"/>
    </location>
</feature>
<feature type="domain" description="Helicase C-terminal" evidence="14">
    <location>
        <begin position="240"/>
        <end position="401"/>
    </location>
</feature>
<dbReference type="CDD" id="cd00268">
    <property type="entry name" value="DEADc"/>
    <property type="match status" value="1"/>
</dbReference>
<evidence type="ECO:0000256" key="9">
    <source>
        <dbReference type="ARBA" id="ARBA00047984"/>
    </source>
</evidence>